<organism evidence="3 4">
    <name type="scientific">bacterium (Candidatus Gribaldobacteria) CG_4_8_14_3_um_filter_42_11</name>
    <dbReference type="NCBI Taxonomy" id="2014267"/>
    <lineage>
        <taxon>Bacteria</taxon>
        <taxon>Candidatus Gribaldobacteria</taxon>
    </lineage>
</organism>
<dbReference type="EMBL" id="PFHV01000019">
    <property type="protein sequence ID" value="PIX03364.1"/>
    <property type="molecule type" value="Genomic_DNA"/>
</dbReference>
<dbReference type="PIRSF" id="PIRSF004749">
    <property type="entry name" value="Pep_def"/>
    <property type="match status" value="1"/>
</dbReference>
<dbReference type="NCBIfam" id="TIGR00079">
    <property type="entry name" value="pept_deformyl"/>
    <property type="match status" value="1"/>
</dbReference>
<feature type="active site" evidence="2">
    <location>
        <position position="135"/>
    </location>
</feature>
<evidence type="ECO:0000256" key="2">
    <source>
        <dbReference type="HAMAP-Rule" id="MF_00163"/>
    </source>
</evidence>
<dbReference type="InterPro" id="IPR036821">
    <property type="entry name" value="Peptide_deformylase_sf"/>
</dbReference>
<comment type="caution">
    <text evidence="3">The sequence shown here is derived from an EMBL/GenBank/DDBJ whole genome shotgun (WGS) entry which is preliminary data.</text>
</comment>
<comment type="catalytic activity">
    <reaction evidence="2">
        <text>N-terminal N-formyl-L-methionyl-[peptide] + H2O = N-terminal L-methionyl-[peptide] + formate</text>
        <dbReference type="Rhea" id="RHEA:24420"/>
        <dbReference type="Rhea" id="RHEA-COMP:10639"/>
        <dbReference type="Rhea" id="RHEA-COMP:10640"/>
        <dbReference type="ChEBI" id="CHEBI:15377"/>
        <dbReference type="ChEBI" id="CHEBI:15740"/>
        <dbReference type="ChEBI" id="CHEBI:49298"/>
        <dbReference type="ChEBI" id="CHEBI:64731"/>
        <dbReference type="EC" id="3.5.1.88"/>
    </reaction>
</comment>
<dbReference type="GO" id="GO:0006412">
    <property type="term" value="P:translation"/>
    <property type="evidence" value="ECO:0007669"/>
    <property type="project" value="UniProtKB-UniRule"/>
</dbReference>
<dbReference type="Proteomes" id="UP000230505">
    <property type="component" value="Unassembled WGS sequence"/>
</dbReference>
<comment type="similarity">
    <text evidence="1 2">Belongs to the polypeptide deformylase family.</text>
</comment>
<gene>
    <name evidence="2 3" type="primary">def</name>
    <name evidence="3" type="ORF">COZ78_00710</name>
</gene>
<evidence type="ECO:0000313" key="4">
    <source>
        <dbReference type="Proteomes" id="UP000230505"/>
    </source>
</evidence>
<dbReference type="InterPro" id="IPR023635">
    <property type="entry name" value="Peptide_deformylase"/>
</dbReference>
<dbReference type="Gene3D" id="3.90.45.10">
    <property type="entry name" value="Peptide deformylase"/>
    <property type="match status" value="1"/>
</dbReference>
<keyword evidence="2" id="KW-0408">Iron</keyword>
<accession>A0A2M7IZ20</accession>
<evidence type="ECO:0000256" key="1">
    <source>
        <dbReference type="ARBA" id="ARBA00010759"/>
    </source>
</evidence>
<dbReference type="PANTHER" id="PTHR10458:SF22">
    <property type="entry name" value="PEPTIDE DEFORMYLASE"/>
    <property type="match status" value="1"/>
</dbReference>
<name>A0A2M7IZ20_9BACT</name>
<dbReference type="EC" id="3.5.1.88" evidence="2"/>
<feature type="binding site" evidence="2">
    <location>
        <position position="138"/>
    </location>
    <ligand>
        <name>Fe cation</name>
        <dbReference type="ChEBI" id="CHEBI:24875"/>
    </ligand>
</feature>
<keyword evidence="2" id="KW-0479">Metal-binding</keyword>
<dbReference type="CDD" id="cd00487">
    <property type="entry name" value="Pep_deformylase"/>
    <property type="match status" value="1"/>
</dbReference>
<dbReference type="NCBIfam" id="NF001159">
    <property type="entry name" value="PRK00150.1-3"/>
    <property type="match status" value="1"/>
</dbReference>
<feature type="binding site" evidence="2">
    <location>
        <position position="92"/>
    </location>
    <ligand>
        <name>Fe cation</name>
        <dbReference type="ChEBI" id="CHEBI:24875"/>
    </ligand>
</feature>
<comment type="function">
    <text evidence="2">Removes the formyl group from the N-terminal Met of newly synthesized proteins. Requires at least a dipeptide for an efficient rate of reaction. N-terminal L-methionine is a prerequisite for activity but the enzyme has broad specificity at other positions.</text>
</comment>
<evidence type="ECO:0000313" key="3">
    <source>
        <dbReference type="EMBL" id="PIX03364.1"/>
    </source>
</evidence>
<proteinExistence type="inferred from homology"/>
<keyword evidence="2" id="KW-0378">Hydrolase</keyword>
<dbReference type="AlphaFoldDB" id="A0A2M7IZ20"/>
<dbReference type="PRINTS" id="PR01576">
    <property type="entry name" value="PDEFORMYLASE"/>
</dbReference>
<feature type="binding site" evidence="2">
    <location>
        <position position="134"/>
    </location>
    <ligand>
        <name>Fe cation</name>
        <dbReference type="ChEBI" id="CHEBI:24875"/>
    </ligand>
</feature>
<dbReference type="GO" id="GO:0042586">
    <property type="term" value="F:peptide deformylase activity"/>
    <property type="evidence" value="ECO:0007669"/>
    <property type="project" value="UniProtKB-UniRule"/>
</dbReference>
<dbReference type="SUPFAM" id="SSF56420">
    <property type="entry name" value="Peptide deformylase"/>
    <property type="match status" value="1"/>
</dbReference>
<comment type="cofactor">
    <cofactor evidence="2">
        <name>Fe(2+)</name>
        <dbReference type="ChEBI" id="CHEBI:29033"/>
    </cofactor>
    <text evidence="2">Binds 1 Fe(2+) ion.</text>
</comment>
<dbReference type="PANTHER" id="PTHR10458">
    <property type="entry name" value="PEPTIDE DEFORMYLASE"/>
    <property type="match status" value="1"/>
</dbReference>
<reference evidence="4" key="1">
    <citation type="submission" date="2017-09" db="EMBL/GenBank/DDBJ databases">
        <title>Depth-based differentiation of microbial function through sediment-hosted aquifers and enrichment of novel symbionts in the deep terrestrial subsurface.</title>
        <authorList>
            <person name="Probst A.J."/>
            <person name="Ladd B."/>
            <person name="Jarett J.K."/>
            <person name="Geller-Mcgrath D.E."/>
            <person name="Sieber C.M.K."/>
            <person name="Emerson J.B."/>
            <person name="Anantharaman K."/>
            <person name="Thomas B.C."/>
            <person name="Malmstrom R."/>
            <person name="Stieglmeier M."/>
            <person name="Klingl A."/>
            <person name="Woyke T."/>
            <person name="Ryan C.M."/>
            <person name="Banfield J.F."/>
        </authorList>
    </citation>
    <scope>NUCLEOTIDE SEQUENCE [LARGE SCALE GENOMIC DNA]</scope>
</reference>
<dbReference type="GO" id="GO:0046872">
    <property type="term" value="F:metal ion binding"/>
    <property type="evidence" value="ECO:0007669"/>
    <property type="project" value="UniProtKB-KW"/>
</dbReference>
<dbReference type="HAMAP" id="MF_00163">
    <property type="entry name" value="Pep_deformylase"/>
    <property type="match status" value="1"/>
</dbReference>
<sequence>MPIFKIITIPNPVLRKKSTELDFKTIKPRELSRLISGLIKTMLAAGGVGLAAPQIGKNIRLAVINAKDGAFGIINPQITKKSFARELGQEGCLSVPGIFGQVKRHKKITLIYRDQAGKKIKLAAQGMMARVLQHEIDHLDGILFIDKATRIEKQEKS</sequence>
<dbReference type="Pfam" id="PF01327">
    <property type="entry name" value="Pep_deformylase"/>
    <property type="match status" value="1"/>
</dbReference>
<protein>
    <recommendedName>
        <fullName evidence="2">Peptide deformylase</fullName>
        <shortName evidence="2">PDF</shortName>
        <ecNumber evidence="2">3.5.1.88</ecNumber>
    </recommendedName>
    <alternativeName>
        <fullName evidence="2">Polypeptide deformylase</fullName>
    </alternativeName>
</protein>
<keyword evidence="2" id="KW-0648">Protein biosynthesis</keyword>